<sequence length="60" mass="6899">NSLGESKEKLKECQCETSNKPRTPYYDSANYGYTYCEKCEKEVKGVGKNGVIKNRNDPRF</sequence>
<name>A0A9N9FPE1_9GLOM</name>
<protein>
    <submittedName>
        <fullName evidence="1">12619_t:CDS:1</fullName>
    </submittedName>
</protein>
<reference evidence="1" key="1">
    <citation type="submission" date="2021-06" db="EMBL/GenBank/DDBJ databases">
        <authorList>
            <person name="Kallberg Y."/>
            <person name="Tangrot J."/>
            <person name="Rosling A."/>
        </authorList>
    </citation>
    <scope>NUCLEOTIDE SEQUENCE</scope>
    <source>
        <strain evidence="1">MT106</strain>
    </source>
</reference>
<feature type="non-terminal residue" evidence="1">
    <location>
        <position position="1"/>
    </location>
</feature>
<evidence type="ECO:0000313" key="1">
    <source>
        <dbReference type="EMBL" id="CAG8547214.1"/>
    </source>
</evidence>
<comment type="caution">
    <text evidence="1">The sequence shown here is derived from an EMBL/GenBank/DDBJ whole genome shotgun (WGS) entry which is preliminary data.</text>
</comment>
<proteinExistence type="predicted"/>
<accession>A0A9N9FPE1</accession>
<keyword evidence="2" id="KW-1185">Reference proteome</keyword>
<dbReference type="EMBL" id="CAJVPL010001020">
    <property type="protein sequence ID" value="CAG8547214.1"/>
    <property type="molecule type" value="Genomic_DNA"/>
</dbReference>
<dbReference type="AlphaFoldDB" id="A0A9N9FPE1"/>
<evidence type="ECO:0000313" key="2">
    <source>
        <dbReference type="Proteomes" id="UP000789831"/>
    </source>
</evidence>
<gene>
    <name evidence="1" type="ORF">AGERDE_LOCUS6479</name>
</gene>
<dbReference type="Proteomes" id="UP000789831">
    <property type="component" value="Unassembled WGS sequence"/>
</dbReference>
<dbReference type="OrthoDB" id="10522390at2759"/>
<organism evidence="1 2">
    <name type="scientific">Ambispora gerdemannii</name>
    <dbReference type="NCBI Taxonomy" id="144530"/>
    <lineage>
        <taxon>Eukaryota</taxon>
        <taxon>Fungi</taxon>
        <taxon>Fungi incertae sedis</taxon>
        <taxon>Mucoromycota</taxon>
        <taxon>Glomeromycotina</taxon>
        <taxon>Glomeromycetes</taxon>
        <taxon>Archaeosporales</taxon>
        <taxon>Ambisporaceae</taxon>
        <taxon>Ambispora</taxon>
    </lineage>
</organism>